<protein>
    <submittedName>
        <fullName evidence="1">Uncharacterized protein</fullName>
    </submittedName>
</protein>
<dbReference type="EMBL" id="QOVM01000001">
    <property type="protein sequence ID" value="RXG24481.1"/>
    <property type="molecule type" value="Genomic_DNA"/>
</dbReference>
<evidence type="ECO:0000313" key="1">
    <source>
        <dbReference type="EMBL" id="RXG24481.1"/>
    </source>
</evidence>
<name>A0A4Q0PCU1_9FLAO</name>
<proteinExistence type="predicted"/>
<evidence type="ECO:0000313" key="2">
    <source>
        <dbReference type="Proteomes" id="UP000289238"/>
    </source>
</evidence>
<sequence>MLLTSCEDKKEVAVDPRLATDTLTIKMQPQLKQEIVLTPVAQQRIEVWEDFKALTDYIKALDTIKLINLRKQGQEWIKVAGNAQKDPNDSIVNSAIQSRLTVFFSKTNTLVQEASKINVDTALVNKEATEYYNAFQNLKLQINLKYQESIEELLEKYQIKADSLSTKRDTTTTVQLSSNPPRKN</sequence>
<keyword evidence="2" id="KW-1185">Reference proteome</keyword>
<dbReference type="AlphaFoldDB" id="A0A4Q0PCU1"/>
<comment type="caution">
    <text evidence="1">The sequence shown here is derived from an EMBL/GenBank/DDBJ whole genome shotgun (WGS) entry which is preliminary data.</text>
</comment>
<accession>A0A4Q0PCU1</accession>
<gene>
    <name evidence="1" type="ORF">DSM00_270</name>
</gene>
<reference evidence="1 2" key="1">
    <citation type="submission" date="2018-07" db="EMBL/GenBank/DDBJ databases">
        <title>Leeuwenhoekiella genomics.</title>
        <authorList>
            <person name="Tahon G."/>
            <person name="Willems A."/>
        </authorList>
    </citation>
    <scope>NUCLEOTIDE SEQUENCE [LARGE SCALE GENOMIC DNA]</scope>
    <source>
        <strain evidence="1 2">LMG 22550</strain>
    </source>
</reference>
<dbReference type="Proteomes" id="UP000289238">
    <property type="component" value="Unassembled WGS sequence"/>
</dbReference>
<organism evidence="1 2">
    <name type="scientific">Leeuwenhoekiella aequorea</name>
    <dbReference type="NCBI Taxonomy" id="283736"/>
    <lineage>
        <taxon>Bacteria</taxon>
        <taxon>Pseudomonadati</taxon>
        <taxon>Bacteroidota</taxon>
        <taxon>Flavobacteriia</taxon>
        <taxon>Flavobacteriales</taxon>
        <taxon>Flavobacteriaceae</taxon>
        <taxon>Leeuwenhoekiella</taxon>
    </lineage>
</organism>